<feature type="region of interest" description="Disordered" evidence="1">
    <location>
        <begin position="386"/>
        <end position="406"/>
    </location>
</feature>
<feature type="non-terminal residue" evidence="2">
    <location>
        <position position="547"/>
    </location>
</feature>
<proteinExistence type="predicted"/>
<dbReference type="AlphaFoldDB" id="A0A177ATD7"/>
<organism evidence="2 3">
    <name type="scientific">Intoshia linei</name>
    <dbReference type="NCBI Taxonomy" id="1819745"/>
    <lineage>
        <taxon>Eukaryota</taxon>
        <taxon>Metazoa</taxon>
        <taxon>Spiralia</taxon>
        <taxon>Lophotrochozoa</taxon>
        <taxon>Mesozoa</taxon>
        <taxon>Orthonectida</taxon>
        <taxon>Rhopaluridae</taxon>
        <taxon>Intoshia</taxon>
    </lineage>
</organism>
<reference evidence="2 3" key="1">
    <citation type="submission" date="2016-04" db="EMBL/GenBank/DDBJ databases">
        <title>The genome of Intoshia linei affirms orthonectids as highly simplified spiralians.</title>
        <authorList>
            <person name="Mikhailov K.V."/>
            <person name="Slusarev G.S."/>
            <person name="Nikitin M.A."/>
            <person name="Logacheva M.D."/>
            <person name="Penin A."/>
            <person name="Aleoshin V."/>
            <person name="Panchin Y.V."/>
        </authorList>
    </citation>
    <scope>NUCLEOTIDE SEQUENCE [LARGE SCALE GENOMIC DNA]</scope>
    <source>
        <strain evidence="2">Intl2013</strain>
        <tissue evidence="2">Whole animal</tissue>
    </source>
</reference>
<evidence type="ECO:0000313" key="2">
    <source>
        <dbReference type="EMBL" id="OAF65287.1"/>
    </source>
</evidence>
<evidence type="ECO:0000313" key="3">
    <source>
        <dbReference type="Proteomes" id="UP000078046"/>
    </source>
</evidence>
<dbReference type="Proteomes" id="UP000078046">
    <property type="component" value="Unassembled WGS sequence"/>
</dbReference>
<comment type="caution">
    <text evidence="2">The sequence shown here is derived from an EMBL/GenBank/DDBJ whole genome shotgun (WGS) entry which is preliminary data.</text>
</comment>
<dbReference type="EMBL" id="LWCA01001361">
    <property type="protein sequence ID" value="OAF65287.1"/>
    <property type="molecule type" value="Genomic_DNA"/>
</dbReference>
<sequence length="547" mass="63471">MNSQCTNTENVCQEETNYCEKIEEINNNVNSHNDENQNGVINKEKLSEIKHVPNSETTNDNDKNMYCREEYFGKIYSLDDMISMKKQVLKKYKVIDENTENQTNHSIDKDVNFGLFFNANDFNYLNGDFINLESSKLTRYHDLIKDELKEKFFGNISKFELFKSIDKFSRSKRQMKNRFSNYSKINHDSNSDDNENKISAFKEPNTISNQGTIEKNDKGFLKHLNLDKYNNKFCNSSSAKSCLKDELRDDTFHNSNFFKNEHNEETDKMEKHNLDNSLMDNSPGVNINNSSQEEHVSSNKSSNNSDSDIDYNEIIAHSLASVKINHSICVRLKQLKSVKLEKNDNVDVSIDENYSKAKSVMFWDDDKVKKINTNVEISPFQIQASKNFAPNDSNSPLSQSKQHSLSFPSYPPTHTNLPEKINDTIPHDIEKYFKSGMNQSEISRKTAVCRSSVQNVLKKFKNGDGIERKVGASRKQLFSSKEEPREIRNSGWFASRASIDTIKRILRRNNLFGRITAVKPKLFKCHKKNRKFWGILKKNKNIDYWNK</sequence>
<feature type="compositionally biased region" description="Polar residues" evidence="1">
    <location>
        <begin position="275"/>
        <end position="291"/>
    </location>
</feature>
<name>A0A177ATD7_9BILA</name>
<feature type="region of interest" description="Disordered" evidence="1">
    <location>
        <begin position="274"/>
        <end position="307"/>
    </location>
</feature>
<gene>
    <name evidence="2" type="ORF">A3Q56_07007</name>
</gene>
<accession>A0A177ATD7</accession>
<evidence type="ECO:0000256" key="1">
    <source>
        <dbReference type="SAM" id="MobiDB-lite"/>
    </source>
</evidence>
<keyword evidence="3" id="KW-1185">Reference proteome</keyword>
<dbReference type="OrthoDB" id="4843387at2759"/>
<protein>
    <recommendedName>
        <fullName evidence="4">Paired domain-containing protein</fullName>
    </recommendedName>
</protein>
<evidence type="ECO:0008006" key="4">
    <source>
        <dbReference type="Google" id="ProtNLM"/>
    </source>
</evidence>